<feature type="compositionally biased region" description="Low complexity" evidence="1">
    <location>
        <begin position="237"/>
        <end position="249"/>
    </location>
</feature>
<feature type="region of interest" description="Disordered" evidence="1">
    <location>
        <begin position="169"/>
        <end position="299"/>
    </location>
</feature>
<sequence>METAARFAALARKNLPLSGDPPAHPEPSQPTPRLAEPEPEPTADREPEPRVTEASPMGVTAREISTEPEPIDSDQVQEPATMPATVDVPVGREGAEDSTAHCTAEGERRLDLGHLNDIYVELPAYPEQSVCLELSACLDFPPTLPSVRWALCGSTRSLVSWTPPQPFDPAAPPRLSAPSSPLSPVGPPFPPGSIVPPAPPWSVVVPPSPQDSTPPAAPHRSVPPAPLGSSLPPGPPQSSVAPGPLRTSGSPPPPRSPEPWAPPWPSGSLASPKIIGSPSPPRVPPPLVGPLESSSTMAPPSVGSAVGYHHGCGLGLAWLLLLRVPVVSSLAPPSVVTTLDFLLSSSR</sequence>
<feature type="compositionally biased region" description="Pro residues" evidence="1">
    <location>
        <begin position="278"/>
        <end position="288"/>
    </location>
</feature>
<accession>A0ABD0PH31</accession>
<feature type="compositionally biased region" description="Pro residues" evidence="1">
    <location>
        <begin position="215"/>
        <end position="236"/>
    </location>
</feature>
<feature type="compositionally biased region" description="Basic and acidic residues" evidence="1">
    <location>
        <begin position="42"/>
        <end position="51"/>
    </location>
</feature>
<evidence type="ECO:0000256" key="1">
    <source>
        <dbReference type="SAM" id="MobiDB-lite"/>
    </source>
</evidence>
<feature type="compositionally biased region" description="Pro residues" evidence="1">
    <location>
        <begin position="250"/>
        <end position="265"/>
    </location>
</feature>
<proteinExistence type="predicted"/>
<dbReference type="Proteomes" id="UP001529510">
    <property type="component" value="Unassembled WGS sequence"/>
</dbReference>
<feature type="non-terminal residue" evidence="2">
    <location>
        <position position="347"/>
    </location>
</feature>
<gene>
    <name evidence="2" type="ORF">M9458_033523</name>
</gene>
<evidence type="ECO:0000313" key="3">
    <source>
        <dbReference type="Proteomes" id="UP001529510"/>
    </source>
</evidence>
<feature type="compositionally biased region" description="Low complexity" evidence="1">
    <location>
        <begin position="173"/>
        <end position="183"/>
    </location>
</feature>
<feature type="compositionally biased region" description="Low complexity" evidence="1">
    <location>
        <begin position="201"/>
        <end position="214"/>
    </location>
</feature>
<dbReference type="AlphaFoldDB" id="A0ABD0PH31"/>
<evidence type="ECO:0000313" key="2">
    <source>
        <dbReference type="EMBL" id="KAL0173212.1"/>
    </source>
</evidence>
<feature type="compositionally biased region" description="Pro residues" evidence="1">
    <location>
        <begin position="184"/>
        <end position="200"/>
    </location>
</feature>
<feature type="region of interest" description="Disordered" evidence="1">
    <location>
        <begin position="1"/>
        <end position="76"/>
    </location>
</feature>
<name>A0ABD0PH31_CIRMR</name>
<protein>
    <submittedName>
        <fullName evidence="2">Uncharacterized protein</fullName>
    </submittedName>
</protein>
<organism evidence="2 3">
    <name type="scientific">Cirrhinus mrigala</name>
    <name type="common">Mrigala</name>
    <dbReference type="NCBI Taxonomy" id="683832"/>
    <lineage>
        <taxon>Eukaryota</taxon>
        <taxon>Metazoa</taxon>
        <taxon>Chordata</taxon>
        <taxon>Craniata</taxon>
        <taxon>Vertebrata</taxon>
        <taxon>Euteleostomi</taxon>
        <taxon>Actinopterygii</taxon>
        <taxon>Neopterygii</taxon>
        <taxon>Teleostei</taxon>
        <taxon>Ostariophysi</taxon>
        <taxon>Cypriniformes</taxon>
        <taxon>Cyprinidae</taxon>
        <taxon>Labeoninae</taxon>
        <taxon>Labeonini</taxon>
        <taxon>Cirrhinus</taxon>
    </lineage>
</organism>
<reference evidence="2 3" key="1">
    <citation type="submission" date="2024-05" db="EMBL/GenBank/DDBJ databases">
        <title>Genome sequencing and assembly of Indian major carp, Cirrhinus mrigala (Hamilton, 1822).</title>
        <authorList>
            <person name="Mohindra V."/>
            <person name="Chowdhury L.M."/>
            <person name="Lal K."/>
            <person name="Jena J.K."/>
        </authorList>
    </citation>
    <scope>NUCLEOTIDE SEQUENCE [LARGE SCALE GENOMIC DNA]</scope>
    <source>
        <strain evidence="2">CM1030</strain>
        <tissue evidence="2">Blood</tissue>
    </source>
</reference>
<dbReference type="EMBL" id="JAMKFB020000016">
    <property type="protein sequence ID" value="KAL0173212.1"/>
    <property type="molecule type" value="Genomic_DNA"/>
</dbReference>
<comment type="caution">
    <text evidence="2">The sequence shown here is derived from an EMBL/GenBank/DDBJ whole genome shotgun (WGS) entry which is preliminary data.</text>
</comment>
<keyword evidence="3" id="KW-1185">Reference proteome</keyword>